<evidence type="ECO:0000313" key="1">
    <source>
        <dbReference type="EMBL" id="GHO87482.1"/>
    </source>
</evidence>
<organism evidence="1 2">
    <name type="scientific">Dictyobacter formicarum</name>
    <dbReference type="NCBI Taxonomy" id="2778368"/>
    <lineage>
        <taxon>Bacteria</taxon>
        <taxon>Bacillati</taxon>
        <taxon>Chloroflexota</taxon>
        <taxon>Ktedonobacteria</taxon>
        <taxon>Ktedonobacterales</taxon>
        <taxon>Dictyobacteraceae</taxon>
        <taxon>Dictyobacter</taxon>
    </lineage>
</organism>
<reference evidence="1 2" key="1">
    <citation type="journal article" date="2021" name="Int. J. Syst. Evol. Microbiol.">
        <title>Reticulibacter mediterranei gen. nov., sp. nov., within the new family Reticulibacteraceae fam. nov., and Ktedonospora formicarum gen. nov., sp. nov., Ktedonobacter robiniae sp. nov., Dictyobacter formicarum sp. nov. and Dictyobacter arantiisoli sp. nov., belonging to the class Ktedonobacteria.</title>
        <authorList>
            <person name="Yabe S."/>
            <person name="Zheng Y."/>
            <person name="Wang C.M."/>
            <person name="Sakai Y."/>
            <person name="Abe K."/>
            <person name="Yokota A."/>
            <person name="Donadio S."/>
            <person name="Cavaletti L."/>
            <person name="Monciardini P."/>
        </authorList>
    </citation>
    <scope>NUCLEOTIDE SEQUENCE [LARGE SCALE GENOMIC DNA]</scope>
    <source>
        <strain evidence="1 2">SOSP1-9</strain>
    </source>
</reference>
<dbReference type="RefSeq" id="WP_236023079.1">
    <property type="nucleotide sequence ID" value="NZ_BNJJ01000017.1"/>
</dbReference>
<dbReference type="Proteomes" id="UP000635565">
    <property type="component" value="Unassembled WGS sequence"/>
</dbReference>
<dbReference type="EMBL" id="BNJJ01000017">
    <property type="protein sequence ID" value="GHO87482.1"/>
    <property type="molecule type" value="Genomic_DNA"/>
</dbReference>
<proteinExistence type="predicted"/>
<keyword evidence="2" id="KW-1185">Reference proteome</keyword>
<accession>A0ABQ3VMN1</accession>
<sequence length="71" mass="8440">MSMEKPNKYPHSHLFTVKVWEEEIGINQTEWRGKVQLFTNGEVRYFRGWTRLQPLLLAMLAELDCEAETNQ</sequence>
<name>A0ABQ3VMN1_9CHLR</name>
<protein>
    <submittedName>
        <fullName evidence="1">Uncharacterized protein</fullName>
    </submittedName>
</protein>
<evidence type="ECO:0000313" key="2">
    <source>
        <dbReference type="Proteomes" id="UP000635565"/>
    </source>
</evidence>
<comment type="caution">
    <text evidence="1">The sequence shown here is derived from an EMBL/GenBank/DDBJ whole genome shotgun (WGS) entry which is preliminary data.</text>
</comment>
<gene>
    <name evidence="1" type="ORF">KSZ_54880</name>
</gene>